<evidence type="ECO:0000313" key="4">
    <source>
        <dbReference type="EMBL" id="PWU68359.1"/>
    </source>
</evidence>
<reference evidence="4 5" key="1">
    <citation type="submission" date="2018-05" db="EMBL/GenBank/DDBJ databases">
        <title>Genomic analysis of Gracilibacillus dipsosauri DD1 reveals novel features of a salt-tolerant amylase.</title>
        <authorList>
            <person name="Deutch C.E."/>
            <person name="Yang S."/>
        </authorList>
    </citation>
    <scope>NUCLEOTIDE SEQUENCE [LARGE SCALE GENOMIC DNA]</scope>
    <source>
        <strain evidence="4 5">DD1</strain>
    </source>
</reference>
<dbReference type="PROSITE" id="PS51782">
    <property type="entry name" value="LYSM"/>
    <property type="match status" value="1"/>
</dbReference>
<dbReference type="RefSeq" id="WP_109984066.1">
    <property type="nucleotide sequence ID" value="NZ_QGTD01000008.1"/>
</dbReference>
<organism evidence="4 5">
    <name type="scientific">Gracilibacillus dipsosauri</name>
    <dbReference type="NCBI Taxonomy" id="178340"/>
    <lineage>
        <taxon>Bacteria</taxon>
        <taxon>Bacillati</taxon>
        <taxon>Bacillota</taxon>
        <taxon>Bacilli</taxon>
        <taxon>Bacillales</taxon>
        <taxon>Bacillaceae</taxon>
        <taxon>Gracilibacillus</taxon>
    </lineage>
</organism>
<evidence type="ECO:0000313" key="5">
    <source>
        <dbReference type="Proteomes" id="UP000245624"/>
    </source>
</evidence>
<evidence type="ECO:0000259" key="2">
    <source>
        <dbReference type="PROSITE" id="PS50943"/>
    </source>
</evidence>
<dbReference type="Gene3D" id="3.10.350.10">
    <property type="entry name" value="LysM domain"/>
    <property type="match status" value="1"/>
</dbReference>
<keyword evidence="5" id="KW-1185">Reference proteome</keyword>
<dbReference type="SUPFAM" id="SSF54106">
    <property type="entry name" value="LysM domain"/>
    <property type="match status" value="1"/>
</dbReference>
<feature type="region of interest" description="Disordered" evidence="1">
    <location>
        <begin position="94"/>
        <end position="125"/>
    </location>
</feature>
<dbReference type="InterPro" id="IPR018392">
    <property type="entry name" value="LysM"/>
</dbReference>
<dbReference type="InterPro" id="IPR036779">
    <property type="entry name" value="LysM_dom_sf"/>
</dbReference>
<dbReference type="AlphaFoldDB" id="A0A317L3I8"/>
<name>A0A317L3I8_9BACI</name>
<dbReference type="InterPro" id="IPR014248">
    <property type="entry name" value="Spore_coat_assembly_SafA"/>
</dbReference>
<protein>
    <submittedName>
        <fullName evidence="4">Uncharacterized protein</fullName>
    </submittedName>
</protein>
<feature type="compositionally biased region" description="Basic and acidic residues" evidence="1">
    <location>
        <begin position="51"/>
        <end position="67"/>
    </location>
</feature>
<gene>
    <name evidence="4" type="ORF">DLJ74_07870</name>
</gene>
<comment type="caution">
    <text evidence="4">The sequence shown here is derived from an EMBL/GenBank/DDBJ whole genome shotgun (WGS) entry which is preliminary data.</text>
</comment>
<dbReference type="CDD" id="cd00118">
    <property type="entry name" value="LysM"/>
    <property type="match status" value="1"/>
</dbReference>
<dbReference type="Pfam" id="PF01476">
    <property type="entry name" value="LysM"/>
    <property type="match status" value="1"/>
</dbReference>
<proteinExistence type="predicted"/>
<dbReference type="NCBIfam" id="TIGR02899">
    <property type="entry name" value="spore_safA"/>
    <property type="match status" value="1"/>
</dbReference>
<feature type="domain" description="HTH cro/C1-type" evidence="2">
    <location>
        <begin position="10"/>
        <end position="26"/>
    </location>
</feature>
<dbReference type="EMBL" id="QGTD01000008">
    <property type="protein sequence ID" value="PWU68359.1"/>
    <property type="molecule type" value="Genomic_DNA"/>
</dbReference>
<sequence>MKIHVVQENETLWKIAQKYGVDFEELIAANQQISNPDMIMPGMKIKVPTTGDKKQQTAPSKKDKQEVKPAPQPQNQILPEIKEDEEQKWEPLKKEMPSLPIHFNKQQPAPKEKQQPLMPIQPTPGPDVDLKWTQFNKDVMETNINQFLPVKDQVAGAQEMPKPEMQQPMMPPHHHHMPMPHHPCHAPCVSQDGIPYGFGNMGPMQNHPFPDHFGGQVMGQQTQMPASNQQTWQPNNGMNQGQWGQWEQQMPHWQPMQQPNMQQGQMPQQDQVMSEQQMMPMYGMPNNQQMSPQYGMPQPMMPQYGQNTPHYPQAQPYGYHKKDCGCGNREG</sequence>
<evidence type="ECO:0000259" key="3">
    <source>
        <dbReference type="PROSITE" id="PS51782"/>
    </source>
</evidence>
<dbReference type="PROSITE" id="PS50943">
    <property type="entry name" value="HTH_CROC1"/>
    <property type="match status" value="1"/>
</dbReference>
<dbReference type="OrthoDB" id="2033517at2"/>
<dbReference type="SMART" id="SM00257">
    <property type="entry name" value="LysM"/>
    <property type="match status" value="1"/>
</dbReference>
<dbReference type="InterPro" id="IPR001387">
    <property type="entry name" value="Cro/C1-type_HTH"/>
</dbReference>
<feature type="domain" description="LysM" evidence="3">
    <location>
        <begin position="2"/>
        <end position="47"/>
    </location>
</feature>
<evidence type="ECO:0000256" key="1">
    <source>
        <dbReference type="SAM" id="MobiDB-lite"/>
    </source>
</evidence>
<dbReference type="Proteomes" id="UP000245624">
    <property type="component" value="Unassembled WGS sequence"/>
</dbReference>
<accession>A0A317L3I8</accession>
<feature type="region of interest" description="Disordered" evidence="1">
    <location>
        <begin position="39"/>
        <end position="82"/>
    </location>
</feature>